<name>A0ABY3RVX3_9MICO</name>
<dbReference type="InterPro" id="IPR011701">
    <property type="entry name" value="MFS"/>
</dbReference>
<dbReference type="RefSeq" id="WP_231820546.1">
    <property type="nucleotide sequence ID" value="NZ_CP082781.1"/>
</dbReference>
<dbReference type="Pfam" id="PF07690">
    <property type="entry name" value="MFS_1"/>
    <property type="match status" value="1"/>
</dbReference>
<feature type="transmembrane region" description="Helical" evidence="7">
    <location>
        <begin position="250"/>
        <end position="274"/>
    </location>
</feature>
<feature type="transmembrane region" description="Helical" evidence="7">
    <location>
        <begin position="316"/>
        <end position="334"/>
    </location>
</feature>
<evidence type="ECO:0000256" key="5">
    <source>
        <dbReference type="ARBA" id="ARBA00022989"/>
    </source>
</evidence>
<feature type="transmembrane region" description="Helical" evidence="7">
    <location>
        <begin position="169"/>
        <end position="188"/>
    </location>
</feature>
<evidence type="ECO:0000256" key="7">
    <source>
        <dbReference type="SAM" id="Phobius"/>
    </source>
</evidence>
<feature type="domain" description="Major facilitator superfamily (MFS) profile" evidence="8">
    <location>
        <begin position="24"/>
        <end position="433"/>
    </location>
</feature>
<dbReference type="InterPro" id="IPR020846">
    <property type="entry name" value="MFS_dom"/>
</dbReference>
<feature type="transmembrane region" description="Helical" evidence="7">
    <location>
        <begin position="286"/>
        <end position="307"/>
    </location>
</feature>
<feature type="transmembrane region" description="Helical" evidence="7">
    <location>
        <begin position="24"/>
        <end position="42"/>
    </location>
</feature>
<dbReference type="Proteomes" id="UP001199642">
    <property type="component" value="Chromosome"/>
</dbReference>
<keyword evidence="6 7" id="KW-0472">Membrane</keyword>
<feature type="transmembrane region" description="Helical" evidence="7">
    <location>
        <begin position="340"/>
        <end position="361"/>
    </location>
</feature>
<dbReference type="InterPro" id="IPR005828">
    <property type="entry name" value="MFS_sugar_transport-like"/>
</dbReference>
<evidence type="ECO:0000259" key="8">
    <source>
        <dbReference type="PROSITE" id="PS50850"/>
    </source>
</evidence>
<evidence type="ECO:0000256" key="3">
    <source>
        <dbReference type="ARBA" id="ARBA00022475"/>
    </source>
</evidence>
<feature type="transmembrane region" description="Helical" evidence="7">
    <location>
        <begin position="127"/>
        <end position="149"/>
    </location>
</feature>
<dbReference type="Pfam" id="PF00083">
    <property type="entry name" value="Sugar_tr"/>
    <property type="match status" value="1"/>
</dbReference>
<evidence type="ECO:0000313" key="9">
    <source>
        <dbReference type="EMBL" id="UGS27046.1"/>
    </source>
</evidence>
<dbReference type="PANTHER" id="PTHR43045:SF1">
    <property type="entry name" value="SHIKIMATE TRANSPORTER"/>
    <property type="match status" value="1"/>
</dbReference>
<evidence type="ECO:0000256" key="6">
    <source>
        <dbReference type="ARBA" id="ARBA00023136"/>
    </source>
</evidence>
<comment type="subcellular location">
    <subcellularLocation>
        <location evidence="1">Cell membrane</location>
        <topology evidence="1">Multi-pass membrane protein</topology>
    </subcellularLocation>
</comment>
<evidence type="ECO:0000313" key="10">
    <source>
        <dbReference type="Proteomes" id="UP001199642"/>
    </source>
</evidence>
<dbReference type="CDD" id="cd17369">
    <property type="entry name" value="MFS_ShiA_like"/>
    <property type="match status" value="1"/>
</dbReference>
<feature type="transmembrane region" description="Helical" evidence="7">
    <location>
        <begin position="97"/>
        <end position="121"/>
    </location>
</feature>
<feature type="transmembrane region" description="Helical" evidence="7">
    <location>
        <begin position="200"/>
        <end position="219"/>
    </location>
</feature>
<keyword evidence="10" id="KW-1185">Reference proteome</keyword>
<keyword evidence="4 7" id="KW-0812">Transmembrane</keyword>
<evidence type="ECO:0000256" key="2">
    <source>
        <dbReference type="ARBA" id="ARBA00022448"/>
    </source>
</evidence>
<proteinExistence type="predicted"/>
<keyword evidence="3" id="KW-1003">Cell membrane</keyword>
<organism evidence="9 10">
    <name type="scientific">Microbacterium resistens</name>
    <dbReference type="NCBI Taxonomy" id="156977"/>
    <lineage>
        <taxon>Bacteria</taxon>
        <taxon>Bacillati</taxon>
        <taxon>Actinomycetota</taxon>
        <taxon>Actinomycetes</taxon>
        <taxon>Micrococcales</taxon>
        <taxon>Microbacteriaceae</taxon>
        <taxon>Microbacterium</taxon>
    </lineage>
</organism>
<evidence type="ECO:0000256" key="1">
    <source>
        <dbReference type="ARBA" id="ARBA00004651"/>
    </source>
</evidence>
<dbReference type="EMBL" id="CP082781">
    <property type="protein sequence ID" value="UGS27046.1"/>
    <property type="molecule type" value="Genomic_DNA"/>
</dbReference>
<feature type="transmembrane region" description="Helical" evidence="7">
    <location>
        <begin position="382"/>
        <end position="403"/>
    </location>
</feature>
<sequence length="455" mass="48820">MANDNAVVSTATGQGYSRQMTRKVILASFVGTAIEWYDFYLYGTAAALVFNRLFFPDFDPLVGTLAAFGTFAAGFLARPIGGVVFGHFGDRLGRKKMLVYSLLGMGIATFLVGLLPTYAAIGVAAPILLLLLRLVQGFAVGGEWGGAVLMSVEHEEKGRRGLAGSWTQAGSPAGLVLSTIVFALVTLMPEEAFLDWGWRIPFLFSAVLVAVGLFIRLSVIESPEFAELAATSEPAKLPALEAIRKHPVNILLAIAMCLAPFVCFYFFATFVLTWATTTLGMERQSVLWIVAAAGFIELFTIPLAAALSDRVGRGRVFLWGTVLFAAYAYPFFLVNDALPSTGMLLVTVIIGLGFIHPLMYGPMATLFAELFPPRVRYSGASLGYSIGAIFGGGFAPLIFTALLGLGLGAIVAIPPYMILVSVLTFVAVYIGTRPGRRYEDEGLAETGRSRRVSGR</sequence>
<keyword evidence="2" id="KW-0813">Transport</keyword>
<reference evidence="9 10" key="1">
    <citation type="submission" date="2023-01" db="EMBL/GenBank/DDBJ databases">
        <title>Characterization of estradiol degrading bacteria Microbacterium sp. MZT7 and reveal degrading genes through genome analysis.</title>
        <authorList>
            <person name="Hao P."/>
            <person name="Gao Y."/>
        </authorList>
    </citation>
    <scope>NUCLEOTIDE SEQUENCE [LARGE SCALE GENOMIC DNA]</scope>
    <source>
        <strain evidence="9 10">MZT7</strain>
    </source>
</reference>
<dbReference type="InterPro" id="IPR036259">
    <property type="entry name" value="MFS_trans_sf"/>
</dbReference>
<accession>A0ABY3RVX3</accession>
<dbReference type="Gene3D" id="1.20.1250.20">
    <property type="entry name" value="MFS general substrate transporter like domains"/>
    <property type="match status" value="1"/>
</dbReference>
<dbReference type="PANTHER" id="PTHR43045">
    <property type="entry name" value="SHIKIMATE TRANSPORTER"/>
    <property type="match status" value="1"/>
</dbReference>
<protein>
    <submittedName>
        <fullName evidence="9">MHS family MFS transporter</fullName>
    </submittedName>
</protein>
<dbReference type="PROSITE" id="PS50850">
    <property type="entry name" value="MFS"/>
    <property type="match status" value="1"/>
</dbReference>
<feature type="transmembrane region" description="Helical" evidence="7">
    <location>
        <begin position="62"/>
        <end position="85"/>
    </location>
</feature>
<keyword evidence="5 7" id="KW-1133">Transmembrane helix</keyword>
<gene>
    <name evidence="9" type="ORF">K8F61_02205</name>
</gene>
<dbReference type="SUPFAM" id="SSF103473">
    <property type="entry name" value="MFS general substrate transporter"/>
    <property type="match status" value="1"/>
</dbReference>
<evidence type="ECO:0000256" key="4">
    <source>
        <dbReference type="ARBA" id="ARBA00022692"/>
    </source>
</evidence>
<feature type="transmembrane region" description="Helical" evidence="7">
    <location>
        <begin position="409"/>
        <end position="430"/>
    </location>
</feature>